<name>A0A0F9P5W1_9ZZZZ</name>
<evidence type="ECO:0000313" key="1">
    <source>
        <dbReference type="EMBL" id="KKM88812.1"/>
    </source>
</evidence>
<comment type="caution">
    <text evidence="1">The sequence shown here is derived from an EMBL/GenBank/DDBJ whole genome shotgun (WGS) entry which is preliminary data.</text>
</comment>
<accession>A0A0F9P5W1</accession>
<gene>
    <name evidence="1" type="ORF">LCGC14_1254930</name>
</gene>
<dbReference type="EMBL" id="LAZR01006910">
    <property type="protein sequence ID" value="KKM88812.1"/>
    <property type="molecule type" value="Genomic_DNA"/>
</dbReference>
<reference evidence="1" key="1">
    <citation type="journal article" date="2015" name="Nature">
        <title>Complex archaea that bridge the gap between prokaryotes and eukaryotes.</title>
        <authorList>
            <person name="Spang A."/>
            <person name="Saw J.H."/>
            <person name="Jorgensen S.L."/>
            <person name="Zaremba-Niedzwiedzka K."/>
            <person name="Martijn J."/>
            <person name="Lind A.E."/>
            <person name="van Eijk R."/>
            <person name="Schleper C."/>
            <person name="Guy L."/>
            <person name="Ettema T.J."/>
        </authorList>
    </citation>
    <scope>NUCLEOTIDE SEQUENCE</scope>
</reference>
<proteinExistence type="predicted"/>
<organism evidence="1">
    <name type="scientific">marine sediment metagenome</name>
    <dbReference type="NCBI Taxonomy" id="412755"/>
    <lineage>
        <taxon>unclassified sequences</taxon>
        <taxon>metagenomes</taxon>
        <taxon>ecological metagenomes</taxon>
    </lineage>
</organism>
<dbReference type="AlphaFoldDB" id="A0A0F9P5W1"/>
<sequence length="87" mass="10263">MKFAAKVRMWLNRPTNQDFLDIWDAKTDNAIGVAWNDAQQWLEADATLKKRLGPERGIPKSLYNDLHMRLEKYILPQMEKRNLTFGE</sequence>
<protein>
    <submittedName>
        <fullName evidence="1">Uncharacterized protein</fullName>
    </submittedName>
</protein>